<keyword evidence="2" id="KW-1185">Reference proteome</keyword>
<dbReference type="Proteomes" id="UP001232063">
    <property type="component" value="Unassembled WGS sequence"/>
</dbReference>
<dbReference type="EMBL" id="JASJOU010000005">
    <property type="protein sequence ID" value="MDJ1502297.1"/>
    <property type="molecule type" value="Genomic_DNA"/>
</dbReference>
<protein>
    <submittedName>
        <fullName evidence="1">Uncharacterized protein</fullName>
    </submittedName>
</protein>
<name>A0AAE3R7R2_9BACT</name>
<comment type="caution">
    <text evidence="1">The sequence shown here is derived from an EMBL/GenBank/DDBJ whole genome shotgun (WGS) entry which is preliminary data.</text>
</comment>
<evidence type="ECO:0000313" key="1">
    <source>
        <dbReference type="EMBL" id="MDJ1502297.1"/>
    </source>
</evidence>
<gene>
    <name evidence="1" type="ORF">QNI22_16645</name>
</gene>
<accession>A0AAE3R7R2</accession>
<evidence type="ECO:0000313" key="2">
    <source>
        <dbReference type="Proteomes" id="UP001232063"/>
    </source>
</evidence>
<sequence>MKTMYFFIKHILLLFVLSTFFGLVSGCKDENISARTTSETIFTLEVKTISDPLNKKYVVVGDENGTVLSYKELQANTTLTFDKPENYTGNELTITYIYWNATYNSYNLITTKHVQTGSEWTWDNGVPAAPPTYSASFHVTNIPPNVFRLVSNSSGNGGLQPGVSYPLTLYQTSENIRMRLEFTDNQPNKYYLLQNVQANKTYTVDLSAFETGISKTLTVKESGFGLSLVSMGIIHQNKSEGVFEDGILRHPHLEQPISSFHVTYPNVSVDNFWMYTALDKDLSQSTLYEKEQLQVFLTNSSIPDVVPTLDADFEVQNTSAQNFQMTTTGEYDSYTIGWSKVVANPTPSNPTLSWAIIGNSQAVVTTQLPSVPQELIQTASLDLKCRYIQLNKGSGDNTSSRTRMLK</sequence>
<dbReference type="PROSITE" id="PS51257">
    <property type="entry name" value="PROKAR_LIPOPROTEIN"/>
    <property type="match status" value="1"/>
</dbReference>
<dbReference type="AlphaFoldDB" id="A0AAE3R7R2"/>
<reference evidence="1" key="1">
    <citation type="submission" date="2023-05" db="EMBL/GenBank/DDBJ databases">
        <authorList>
            <person name="Zhang X."/>
        </authorList>
    </citation>
    <scope>NUCLEOTIDE SEQUENCE</scope>
    <source>
        <strain evidence="1">BD1B2-1</strain>
    </source>
</reference>
<organism evidence="1 2">
    <name type="scientific">Xanthocytophaga agilis</name>
    <dbReference type="NCBI Taxonomy" id="3048010"/>
    <lineage>
        <taxon>Bacteria</taxon>
        <taxon>Pseudomonadati</taxon>
        <taxon>Bacteroidota</taxon>
        <taxon>Cytophagia</taxon>
        <taxon>Cytophagales</taxon>
        <taxon>Rhodocytophagaceae</taxon>
        <taxon>Xanthocytophaga</taxon>
    </lineage>
</organism>
<proteinExistence type="predicted"/>